<dbReference type="AlphaFoldDB" id="Q3BYX2"/>
<gene>
    <name evidence="1" type="ordered locus">XCV0310</name>
</gene>
<dbReference type="KEGG" id="xcv:XCV0310"/>
<dbReference type="EMBL" id="AM039952">
    <property type="protein sequence ID" value="CAJ21941.1"/>
    <property type="molecule type" value="Genomic_DNA"/>
</dbReference>
<dbReference type="HOGENOM" id="CLU_2670193_0_0_6"/>
<sequence length="75" mass="8204">MAHGLRVTQRPRRCGAFAALPPTGAGKTVAEVPLARARIRWMRSSQGHACRGSTRPAGRLYRVAFFAAQAREKTL</sequence>
<reference evidence="1 2" key="1">
    <citation type="journal article" date="2005" name="J. Bacteriol.">
        <title>Insights into genome plasticity and pathogenicity of the plant pathogenic Bacterium Xanthomonas campestris pv. vesicatoria revealed by the complete genome sequence.</title>
        <authorList>
            <person name="Thieme F."/>
            <person name="Koebnik R."/>
            <person name="Bekel T."/>
            <person name="Berger C."/>
            <person name="Boch J."/>
            <person name="Buettner D."/>
            <person name="Caldana C."/>
            <person name="Gaigalat L."/>
            <person name="Goesmann A."/>
            <person name="Kay S."/>
            <person name="Kirchner O."/>
            <person name="Lanz C."/>
            <person name="Linke B."/>
            <person name="McHardy A.C."/>
            <person name="Meyer F."/>
            <person name="Mittenhuber G."/>
            <person name="Nies D.H."/>
            <person name="Niesbach-Kloesgen U."/>
            <person name="Patschkowski T."/>
            <person name="Rueckert C."/>
            <person name="Rupp O."/>
            <person name="Schneicker S."/>
            <person name="Schuster S.C."/>
            <person name="Vorhoelter F.J."/>
            <person name="Weber E."/>
            <person name="Puehler A."/>
            <person name="Bonas U."/>
            <person name="Bartels D."/>
            <person name="Kaiser O."/>
        </authorList>
    </citation>
    <scope>NUCLEOTIDE SEQUENCE [LARGE SCALE GENOMIC DNA]</scope>
    <source>
        <strain evidence="1 2">85-10</strain>
    </source>
</reference>
<accession>Q3BYX2</accession>
<organism evidence="2">
    <name type="scientific">Xanthomonas euvesicatoria pv. vesicatoria (strain 85-10)</name>
    <name type="common">Xanthomonas campestris pv. vesicatoria</name>
    <dbReference type="NCBI Taxonomy" id="316273"/>
    <lineage>
        <taxon>Bacteria</taxon>
        <taxon>Pseudomonadati</taxon>
        <taxon>Pseudomonadota</taxon>
        <taxon>Gammaproteobacteria</taxon>
        <taxon>Lysobacterales</taxon>
        <taxon>Lysobacteraceae</taxon>
        <taxon>Xanthomonas</taxon>
    </lineage>
</organism>
<evidence type="ECO:0000313" key="2">
    <source>
        <dbReference type="Proteomes" id="UP000007069"/>
    </source>
</evidence>
<proteinExistence type="predicted"/>
<dbReference type="Proteomes" id="UP000007069">
    <property type="component" value="Chromosome"/>
</dbReference>
<name>Q3BYX2_XANE5</name>
<dbReference type="STRING" id="456327.BJD11_21340"/>
<protein>
    <submittedName>
        <fullName evidence="1">Putative secreted protein</fullName>
    </submittedName>
</protein>
<evidence type="ECO:0000313" key="1">
    <source>
        <dbReference type="EMBL" id="CAJ21941.1"/>
    </source>
</evidence>